<dbReference type="GO" id="GO:0001508">
    <property type="term" value="P:action potential"/>
    <property type="evidence" value="ECO:0007669"/>
    <property type="project" value="TreeGrafter"/>
</dbReference>
<dbReference type="PANTHER" id="PTHR11537">
    <property type="entry name" value="VOLTAGE-GATED POTASSIUM CHANNEL"/>
    <property type="match status" value="1"/>
</dbReference>
<keyword evidence="6 9" id="KW-0472">Membrane</keyword>
<evidence type="ECO:0000256" key="5">
    <source>
        <dbReference type="ARBA" id="ARBA00023065"/>
    </source>
</evidence>
<feature type="region of interest" description="Disordered" evidence="8">
    <location>
        <begin position="161"/>
        <end position="181"/>
    </location>
</feature>
<dbReference type="PROSITE" id="PS51257">
    <property type="entry name" value="PROKAR_LIPOPROTEIN"/>
    <property type="match status" value="1"/>
</dbReference>
<keyword evidence="2" id="KW-0813">Transport</keyword>
<keyword evidence="5" id="KW-0406">Ion transport</keyword>
<evidence type="ECO:0000256" key="1">
    <source>
        <dbReference type="ARBA" id="ARBA00004141"/>
    </source>
</evidence>
<evidence type="ECO:0000259" key="10">
    <source>
        <dbReference type="Pfam" id="PF07885"/>
    </source>
</evidence>
<evidence type="ECO:0000256" key="6">
    <source>
        <dbReference type="ARBA" id="ARBA00023136"/>
    </source>
</evidence>
<evidence type="ECO:0000256" key="3">
    <source>
        <dbReference type="ARBA" id="ARBA00022692"/>
    </source>
</evidence>
<evidence type="ECO:0000313" key="12">
    <source>
        <dbReference type="Proteomes" id="UP000196228"/>
    </source>
</evidence>
<keyword evidence="7" id="KW-0407">Ion channel</keyword>
<evidence type="ECO:0000256" key="8">
    <source>
        <dbReference type="SAM" id="MobiDB-lite"/>
    </source>
</evidence>
<evidence type="ECO:0000256" key="2">
    <source>
        <dbReference type="ARBA" id="ARBA00022448"/>
    </source>
</evidence>
<dbReference type="PANTHER" id="PTHR11537:SF254">
    <property type="entry name" value="POTASSIUM VOLTAGE-GATED CHANNEL PROTEIN SHAB"/>
    <property type="match status" value="1"/>
</dbReference>
<name>A0A1Y0HXF3_CELCE</name>
<organism evidence="11 12">
    <name type="scientific">Cellulosimicrobium cellulans</name>
    <name type="common">Arthrobacter luteus</name>
    <dbReference type="NCBI Taxonomy" id="1710"/>
    <lineage>
        <taxon>Bacteria</taxon>
        <taxon>Bacillati</taxon>
        <taxon>Actinomycetota</taxon>
        <taxon>Actinomycetes</taxon>
        <taxon>Micrococcales</taxon>
        <taxon>Promicromonosporaceae</taxon>
        <taxon>Cellulosimicrobium</taxon>
    </lineage>
</organism>
<reference evidence="11 12" key="1">
    <citation type="submission" date="2017-05" db="EMBL/GenBank/DDBJ databases">
        <authorList>
            <person name="Song R."/>
            <person name="Chenine A.L."/>
            <person name="Ruprecht R.M."/>
        </authorList>
    </citation>
    <scope>NUCLEOTIDE SEQUENCE [LARGE SCALE GENOMIC DNA]</scope>
    <source>
        <strain evidence="11 12">PSBB019</strain>
    </source>
</reference>
<dbReference type="EMBL" id="CP021383">
    <property type="protein sequence ID" value="ARU52206.1"/>
    <property type="molecule type" value="Genomic_DNA"/>
</dbReference>
<dbReference type="KEGG" id="cceu:CBR64_12785"/>
<keyword evidence="3 9" id="KW-0812">Transmembrane</keyword>
<dbReference type="GO" id="GO:0008076">
    <property type="term" value="C:voltage-gated potassium channel complex"/>
    <property type="evidence" value="ECO:0007669"/>
    <property type="project" value="InterPro"/>
</dbReference>
<dbReference type="Proteomes" id="UP000196228">
    <property type="component" value="Chromosome"/>
</dbReference>
<sequence>MRRLPHDSPWWTLILTVASTTACLTVYYGVPLPTDEAREVVQLVVFAVGLALLCALLVVQVRRQLRAWGTPSVRVQSVMGLLLPVVTFFALAYYLMADQFVGIENRTDALYFAVVTLGTVGYGDVHPVGEAAKIVAMVQIVLDLVVVGVLVSIATSRARARAEHRHEHEHEHGPRTENRAD</sequence>
<evidence type="ECO:0000256" key="4">
    <source>
        <dbReference type="ARBA" id="ARBA00022989"/>
    </source>
</evidence>
<evidence type="ECO:0000313" key="11">
    <source>
        <dbReference type="EMBL" id="ARU52206.1"/>
    </source>
</evidence>
<keyword evidence="4 9" id="KW-1133">Transmembrane helix</keyword>
<dbReference type="SUPFAM" id="SSF81324">
    <property type="entry name" value="Voltage-gated potassium channels"/>
    <property type="match status" value="1"/>
</dbReference>
<gene>
    <name evidence="11" type="ORF">CBR64_12785</name>
</gene>
<feature type="domain" description="Potassium channel" evidence="10">
    <location>
        <begin position="85"/>
        <end position="157"/>
    </location>
</feature>
<feature type="transmembrane region" description="Helical" evidence="9">
    <location>
        <begin position="134"/>
        <end position="155"/>
    </location>
</feature>
<feature type="transmembrane region" description="Helical" evidence="9">
    <location>
        <begin position="40"/>
        <end position="61"/>
    </location>
</feature>
<accession>A0A1Y0HXF3</accession>
<dbReference type="InterPro" id="IPR013099">
    <property type="entry name" value="K_chnl_dom"/>
</dbReference>
<dbReference type="OrthoDB" id="9799090at2"/>
<feature type="transmembrane region" description="Helical" evidence="9">
    <location>
        <begin position="73"/>
        <end position="96"/>
    </location>
</feature>
<evidence type="ECO:0000256" key="9">
    <source>
        <dbReference type="SAM" id="Phobius"/>
    </source>
</evidence>
<feature type="transmembrane region" description="Helical" evidence="9">
    <location>
        <begin position="9"/>
        <end position="28"/>
    </location>
</feature>
<protein>
    <recommendedName>
        <fullName evidence="10">Potassium channel domain-containing protein</fullName>
    </recommendedName>
</protein>
<dbReference type="GO" id="GO:0005249">
    <property type="term" value="F:voltage-gated potassium channel activity"/>
    <property type="evidence" value="ECO:0007669"/>
    <property type="project" value="InterPro"/>
</dbReference>
<comment type="subcellular location">
    <subcellularLocation>
        <location evidence="1">Membrane</location>
        <topology evidence="1">Multi-pass membrane protein</topology>
    </subcellularLocation>
</comment>
<dbReference type="InterPro" id="IPR028325">
    <property type="entry name" value="VG_K_chnl"/>
</dbReference>
<dbReference type="RefSeq" id="WP_087471212.1">
    <property type="nucleotide sequence ID" value="NZ_CP021383.1"/>
</dbReference>
<dbReference type="AlphaFoldDB" id="A0A1Y0HXF3"/>
<dbReference type="Gene3D" id="1.10.287.70">
    <property type="match status" value="1"/>
</dbReference>
<dbReference type="Pfam" id="PF07885">
    <property type="entry name" value="Ion_trans_2"/>
    <property type="match status" value="1"/>
</dbReference>
<proteinExistence type="predicted"/>
<evidence type="ECO:0000256" key="7">
    <source>
        <dbReference type="ARBA" id="ARBA00023303"/>
    </source>
</evidence>